<dbReference type="EnsemblPlants" id="AET2Gv20970300.2">
    <property type="protein sequence ID" value="AET2Gv20970300.2"/>
    <property type="gene ID" value="AET2Gv20970300"/>
</dbReference>
<dbReference type="Gramene" id="AET2Gv20970300.3">
    <property type="protein sequence ID" value="AET2Gv20970300.3"/>
    <property type="gene ID" value="AET2Gv20970300"/>
</dbReference>
<feature type="region of interest" description="Disordered" evidence="6">
    <location>
        <begin position="162"/>
        <end position="269"/>
    </location>
</feature>
<dbReference type="OrthoDB" id="4033880at2759"/>
<dbReference type="GO" id="GO:0006897">
    <property type="term" value="P:endocytosis"/>
    <property type="evidence" value="ECO:0007669"/>
    <property type="project" value="TreeGrafter"/>
</dbReference>
<evidence type="ECO:0000256" key="5">
    <source>
        <dbReference type="ARBA" id="ARBA00023329"/>
    </source>
</evidence>
<dbReference type="GO" id="GO:0030125">
    <property type="term" value="C:clathrin vesicle coat"/>
    <property type="evidence" value="ECO:0007669"/>
    <property type="project" value="TreeGrafter"/>
</dbReference>
<dbReference type="PANTHER" id="PTHR12276">
    <property type="entry name" value="EPSIN/ENT-RELATED"/>
    <property type="match status" value="1"/>
</dbReference>
<keyword evidence="5" id="KW-0968">Cytoplasmic vesicle</keyword>
<dbReference type="PROSITE" id="PS50942">
    <property type="entry name" value="ENTH"/>
    <property type="match status" value="1"/>
</dbReference>
<dbReference type="AlphaFoldDB" id="A0A453CUX1"/>
<protein>
    <recommendedName>
        <fullName evidence="7">ENTH domain-containing protein</fullName>
    </recommendedName>
</protein>
<dbReference type="Gramene" id="AET2Gv20970300.2">
    <property type="protein sequence ID" value="AET2Gv20970300.2"/>
    <property type="gene ID" value="AET2Gv20970300"/>
</dbReference>
<name>A0A453CUX1_AEGTS</name>
<feature type="compositionally biased region" description="Polar residues" evidence="6">
    <location>
        <begin position="349"/>
        <end position="366"/>
    </location>
</feature>
<dbReference type="GO" id="GO:0005768">
    <property type="term" value="C:endosome"/>
    <property type="evidence" value="ECO:0007669"/>
    <property type="project" value="TreeGrafter"/>
</dbReference>
<dbReference type="GO" id="GO:0005794">
    <property type="term" value="C:Golgi apparatus"/>
    <property type="evidence" value="ECO:0007669"/>
    <property type="project" value="UniProtKB-SubCell"/>
</dbReference>
<feature type="region of interest" description="Disordered" evidence="6">
    <location>
        <begin position="478"/>
        <end position="499"/>
    </location>
</feature>
<evidence type="ECO:0000256" key="4">
    <source>
        <dbReference type="ARBA" id="ARBA00023034"/>
    </source>
</evidence>
<dbReference type="FunFam" id="1.25.40.90:FF:000006">
    <property type="entry name" value="Clathrin interactor 1"/>
    <property type="match status" value="1"/>
</dbReference>
<dbReference type="InterPro" id="IPR008942">
    <property type="entry name" value="ENTH_VHS"/>
</dbReference>
<reference evidence="9" key="1">
    <citation type="journal article" date="2014" name="Science">
        <title>Ancient hybridizations among the ancestral genomes of bread wheat.</title>
        <authorList>
            <consortium name="International Wheat Genome Sequencing Consortium,"/>
            <person name="Marcussen T."/>
            <person name="Sandve S.R."/>
            <person name="Heier L."/>
            <person name="Spannagl M."/>
            <person name="Pfeifer M."/>
            <person name="Jakobsen K.S."/>
            <person name="Wulff B.B."/>
            <person name="Steuernagel B."/>
            <person name="Mayer K.F."/>
            <person name="Olsen O.A."/>
        </authorList>
    </citation>
    <scope>NUCLEOTIDE SEQUENCE [LARGE SCALE GENOMIC DNA]</scope>
    <source>
        <strain evidence="9">cv. AL8/78</strain>
    </source>
</reference>
<reference evidence="8" key="4">
    <citation type="submission" date="2019-03" db="UniProtKB">
        <authorList>
            <consortium name="EnsemblPlants"/>
        </authorList>
    </citation>
    <scope>IDENTIFICATION</scope>
</reference>
<evidence type="ECO:0000313" key="8">
    <source>
        <dbReference type="EnsemblPlants" id="AET2Gv20970300.2"/>
    </source>
</evidence>
<evidence type="ECO:0000256" key="1">
    <source>
        <dbReference type="ARBA" id="ARBA00004132"/>
    </source>
</evidence>
<comment type="subcellular location">
    <subcellularLocation>
        <location evidence="1">Cytoplasmic vesicle</location>
        <location evidence="1">Clathrin-coated vesicle</location>
    </subcellularLocation>
    <subcellularLocation>
        <location evidence="2">Golgi apparatus</location>
    </subcellularLocation>
</comment>
<dbReference type="Gene3D" id="1.25.40.90">
    <property type="match status" value="1"/>
</dbReference>
<evidence type="ECO:0000256" key="6">
    <source>
        <dbReference type="SAM" id="MobiDB-lite"/>
    </source>
</evidence>
<keyword evidence="4" id="KW-0333">Golgi apparatus</keyword>
<accession>A0A453CUX1</accession>
<dbReference type="SMART" id="SM00273">
    <property type="entry name" value="ENTH"/>
    <property type="match status" value="1"/>
</dbReference>
<dbReference type="InterPro" id="IPR013809">
    <property type="entry name" value="ENTH"/>
</dbReference>
<dbReference type="PANTHER" id="PTHR12276:SF45">
    <property type="entry name" value="CLATHRIN INTERACTOR 1"/>
    <property type="match status" value="1"/>
</dbReference>
<comment type="similarity">
    <text evidence="3">Belongs to the epsin family.</text>
</comment>
<dbReference type="RefSeq" id="XP_020174907.1">
    <property type="nucleotide sequence ID" value="XM_020319318.4"/>
</dbReference>
<reference evidence="9" key="2">
    <citation type="journal article" date="2017" name="Nat. Plants">
        <title>The Aegilops tauschii genome reveals multiple impacts of transposons.</title>
        <authorList>
            <person name="Zhao G."/>
            <person name="Zou C."/>
            <person name="Li K."/>
            <person name="Wang K."/>
            <person name="Li T."/>
            <person name="Gao L."/>
            <person name="Zhang X."/>
            <person name="Wang H."/>
            <person name="Yang Z."/>
            <person name="Liu X."/>
            <person name="Jiang W."/>
            <person name="Mao L."/>
            <person name="Kong X."/>
            <person name="Jiao Y."/>
            <person name="Jia J."/>
        </authorList>
    </citation>
    <scope>NUCLEOTIDE SEQUENCE [LARGE SCALE GENOMIC DNA]</scope>
    <source>
        <strain evidence="9">cv. AL8/78</strain>
    </source>
</reference>
<feature type="compositionally biased region" description="Basic and acidic residues" evidence="6">
    <location>
        <begin position="226"/>
        <end position="236"/>
    </location>
</feature>
<evidence type="ECO:0000259" key="7">
    <source>
        <dbReference type="PROSITE" id="PS50942"/>
    </source>
</evidence>
<reference evidence="8" key="3">
    <citation type="journal article" date="2017" name="Nature">
        <title>Genome sequence of the progenitor of the wheat D genome Aegilops tauschii.</title>
        <authorList>
            <person name="Luo M.C."/>
            <person name="Gu Y.Q."/>
            <person name="Puiu D."/>
            <person name="Wang H."/>
            <person name="Twardziok S.O."/>
            <person name="Deal K.R."/>
            <person name="Huo N."/>
            <person name="Zhu T."/>
            <person name="Wang L."/>
            <person name="Wang Y."/>
            <person name="McGuire P.E."/>
            <person name="Liu S."/>
            <person name="Long H."/>
            <person name="Ramasamy R.K."/>
            <person name="Rodriguez J.C."/>
            <person name="Van S.L."/>
            <person name="Yuan L."/>
            <person name="Wang Z."/>
            <person name="Xia Z."/>
            <person name="Xiao L."/>
            <person name="Anderson O.D."/>
            <person name="Ouyang S."/>
            <person name="Liang Y."/>
            <person name="Zimin A.V."/>
            <person name="Pertea G."/>
            <person name="Qi P."/>
            <person name="Bennetzen J.L."/>
            <person name="Dai X."/>
            <person name="Dawson M.W."/>
            <person name="Muller H.G."/>
            <person name="Kugler K."/>
            <person name="Rivarola-Duarte L."/>
            <person name="Spannagl M."/>
            <person name="Mayer K.F.X."/>
            <person name="Lu F.H."/>
            <person name="Bevan M.W."/>
            <person name="Leroy P."/>
            <person name="Li P."/>
            <person name="You F.M."/>
            <person name="Sun Q."/>
            <person name="Liu Z."/>
            <person name="Lyons E."/>
            <person name="Wicker T."/>
            <person name="Salzberg S.L."/>
            <person name="Devos K.M."/>
            <person name="Dvorak J."/>
        </authorList>
    </citation>
    <scope>NUCLEOTIDE SEQUENCE [LARGE SCALE GENOMIC DNA]</scope>
    <source>
        <strain evidence="8">cv. AL8/78</strain>
    </source>
</reference>
<dbReference type="GO" id="GO:0005886">
    <property type="term" value="C:plasma membrane"/>
    <property type="evidence" value="ECO:0007669"/>
    <property type="project" value="TreeGrafter"/>
</dbReference>
<dbReference type="GeneID" id="109760509"/>
<feature type="compositionally biased region" description="Low complexity" evidence="6">
    <location>
        <begin position="164"/>
        <end position="185"/>
    </location>
</feature>
<dbReference type="OMA" id="WRQIYKG"/>
<dbReference type="CDD" id="cd03571">
    <property type="entry name" value="ENTH"/>
    <property type="match status" value="1"/>
</dbReference>
<evidence type="ECO:0000313" key="9">
    <source>
        <dbReference type="Proteomes" id="UP000015105"/>
    </source>
</evidence>
<reference evidence="8" key="5">
    <citation type="journal article" date="2021" name="G3 (Bethesda)">
        <title>Aegilops tauschii genome assembly Aet v5.0 features greater sequence contiguity and improved annotation.</title>
        <authorList>
            <person name="Wang L."/>
            <person name="Zhu T."/>
            <person name="Rodriguez J.C."/>
            <person name="Deal K.R."/>
            <person name="Dubcovsky J."/>
            <person name="McGuire P.E."/>
            <person name="Lux T."/>
            <person name="Spannagl M."/>
            <person name="Mayer K.F.X."/>
            <person name="Baldrich P."/>
            <person name="Meyers B.C."/>
            <person name="Huo N."/>
            <person name="Gu Y.Q."/>
            <person name="Zhou H."/>
            <person name="Devos K.M."/>
            <person name="Bennetzen J.L."/>
            <person name="Unver T."/>
            <person name="Budak H."/>
            <person name="Gulick P.J."/>
            <person name="Galiba G."/>
            <person name="Kalapos B."/>
            <person name="Nelson D.R."/>
            <person name="Li P."/>
            <person name="You F.M."/>
            <person name="Luo M.C."/>
            <person name="Dvorak J."/>
        </authorList>
    </citation>
    <scope>NUCLEOTIDE SEQUENCE [LARGE SCALE GENOMIC DNA]</scope>
    <source>
        <strain evidence="8">cv. AL8/78</strain>
    </source>
</reference>
<dbReference type="EnsemblPlants" id="AET2Gv20970300.3">
    <property type="protein sequence ID" value="AET2Gv20970300.3"/>
    <property type="gene ID" value="AET2Gv20970300"/>
</dbReference>
<feature type="compositionally biased region" description="Low complexity" evidence="6">
    <location>
        <begin position="378"/>
        <end position="395"/>
    </location>
</feature>
<keyword evidence="9" id="KW-1185">Reference proteome</keyword>
<organism evidence="8 9">
    <name type="scientific">Aegilops tauschii subsp. strangulata</name>
    <name type="common">Goatgrass</name>
    <dbReference type="NCBI Taxonomy" id="200361"/>
    <lineage>
        <taxon>Eukaryota</taxon>
        <taxon>Viridiplantae</taxon>
        <taxon>Streptophyta</taxon>
        <taxon>Embryophyta</taxon>
        <taxon>Tracheophyta</taxon>
        <taxon>Spermatophyta</taxon>
        <taxon>Magnoliopsida</taxon>
        <taxon>Liliopsida</taxon>
        <taxon>Poales</taxon>
        <taxon>Poaceae</taxon>
        <taxon>BOP clade</taxon>
        <taxon>Pooideae</taxon>
        <taxon>Triticodae</taxon>
        <taxon>Triticeae</taxon>
        <taxon>Triticinae</taxon>
        <taxon>Aegilops</taxon>
    </lineage>
</organism>
<dbReference type="GO" id="GO:0030276">
    <property type="term" value="F:clathrin binding"/>
    <property type="evidence" value="ECO:0007669"/>
    <property type="project" value="TreeGrafter"/>
</dbReference>
<feature type="domain" description="ENTH" evidence="7">
    <location>
        <begin position="20"/>
        <end position="152"/>
    </location>
</feature>
<dbReference type="SUPFAM" id="SSF48464">
    <property type="entry name" value="ENTH/VHS domain"/>
    <property type="match status" value="1"/>
</dbReference>
<evidence type="ECO:0000256" key="3">
    <source>
        <dbReference type="ARBA" id="ARBA00010130"/>
    </source>
</evidence>
<dbReference type="Proteomes" id="UP000015105">
    <property type="component" value="Chromosome 2D"/>
</dbReference>
<dbReference type="GO" id="GO:0005543">
    <property type="term" value="F:phospholipid binding"/>
    <property type="evidence" value="ECO:0007669"/>
    <property type="project" value="TreeGrafter"/>
</dbReference>
<feature type="region of interest" description="Disordered" evidence="6">
    <location>
        <begin position="344"/>
        <end position="413"/>
    </location>
</feature>
<dbReference type="KEGG" id="ats:109760509"/>
<sequence length="615" mass="65040">MDFMKAFDQTVREIKREVNLKVLKVPELEQKVLDATSDEPWGPHGSALSELAQATKKYSECQMVMGVLWARLGERDANWRHVYKALTIIEYLIANGSDRAVDDILDHYSKISVLSSFEFVEPNGKDSGINVRKKVETLVGIINDKERIKAVREKAASNRDKYVGLSSTGSYRSSSASGGSNYSSGERYGSFGGTREADSFSNSYRDKEPVKTSSSNTGRRRSGSKIRKDADHDRSSSKSPSNTKGNEDEFDDFDPRGSSSNGAANTKTAEVDLLGPNLLDDFLDEPAATPAAKSAVEPQVDLFADADFQSAIPGAETTAHQDVQETVDLFSGNATFASAFPPETGFIQPPTSGTPSNANTSVSKNTVPEPFDPFGDIPLSSFGGSDPFGDFSSSSAPPPPVHSSTGNISTSSQNLEAASDFGAFESNTVDTAKDPFDFSSTGNFGKADVAPLAAPKTDASDFGAFVANTVEATKDPFDLSSSINGRADQTPLAAPKPNTKKENFQVKSGIWADSLSRGLIDLNITGPKKVNLADVGVVGGLSDGFDDKAQPSWNMGAGGSGQPSWNMGAGGSGQPSWNMGAGGSGLGMSGIPPTTQGGGIESLANYNKYQFGGFK</sequence>
<proteinExistence type="inferred from homology"/>
<evidence type="ECO:0000256" key="2">
    <source>
        <dbReference type="ARBA" id="ARBA00004555"/>
    </source>
</evidence>
<feature type="compositionally biased region" description="Polar residues" evidence="6">
    <location>
        <begin position="257"/>
        <end position="268"/>
    </location>
</feature>
<dbReference type="Pfam" id="PF01417">
    <property type="entry name" value="ENTH"/>
    <property type="match status" value="1"/>
</dbReference>
<dbReference type="STRING" id="200361.A0A453CUX1"/>